<evidence type="ECO:0000313" key="7">
    <source>
        <dbReference type="EMBL" id="SFE59259.1"/>
    </source>
</evidence>
<gene>
    <name evidence="7" type="ORF">SAMN05192532_102492</name>
</gene>
<comment type="subcellular location">
    <subcellularLocation>
        <location evidence="1">Membrane</location>
        <topology evidence="1">Multi-pass membrane protein</topology>
    </subcellularLocation>
</comment>
<keyword evidence="8" id="KW-1185">Reference proteome</keyword>
<feature type="transmembrane region" description="Helical" evidence="6">
    <location>
        <begin position="38"/>
        <end position="57"/>
    </location>
</feature>
<evidence type="ECO:0000313" key="8">
    <source>
        <dbReference type="Proteomes" id="UP000199516"/>
    </source>
</evidence>
<dbReference type="Proteomes" id="UP000199516">
    <property type="component" value="Unassembled WGS sequence"/>
</dbReference>
<evidence type="ECO:0000256" key="1">
    <source>
        <dbReference type="ARBA" id="ARBA00004141"/>
    </source>
</evidence>
<dbReference type="InterPro" id="IPR019109">
    <property type="entry name" value="MamF_MmsF"/>
</dbReference>
<feature type="transmembrane region" description="Helical" evidence="6">
    <location>
        <begin position="91"/>
        <end position="112"/>
    </location>
</feature>
<dbReference type="RefSeq" id="WP_143083190.1">
    <property type="nucleotide sequence ID" value="NZ_FONT01000002.1"/>
</dbReference>
<reference evidence="7 8" key="1">
    <citation type="submission" date="2016-10" db="EMBL/GenBank/DDBJ databases">
        <authorList>
            <person name="de Groot N.N."/>
        </authorList>
    </citation>
    <scope>NUCLEOTIDE SEQUENCE [LARGE SCALE GENOMIC DNA]</scope>
    <source>
        <strain evidence="7 8">DSM 23995</strain>
    </source>
</reference>
<keyword evidence="4 6" id="KW-0472">Membrane</keyword>
<evidence type="ECO:0000256" key="2">
    <source>
        <dbReference type="ARBA" id="ARBA00022692"/>
    </source>
</evidence>
<evidence type="ECO:0000256" key="3">
    <source>
        <dbReference type="ARBA" id="ARBA00022989"/>
    </source>
</evidence>
<dbReference type="PANTHER" id="PTHR36460">
    <property type="entry name" value="UPF0132 DOMAIN PROTEIN (AFU_ORTHOLOGUE AFUA_3G10255)"/>
    <property type="match status" value="1"/>
</dbReference>
<keyword evidence="3 6" id="KW-1133">Transmembrane helix</keyword>
<feature type="region of interest" description="Disordered" evidence="5">
    <location>
        <begin position="1"/>
        <end position="31"/>
    </location>
</feature>
<dbReference type="EMBL" id="FONT01000002">
    <property type="protein sequence ID" value="SFE59259.1"/>
    <property type="molecule type" value="Genomic_DNA"/>
</dbReference>
<sequence>MDEKHNEEKPPVATDQAGDAKPTETRETAASSGLDENVAGLLCYLGGVMTGIIFILIEKENRFVRFHALQSIFTFGILFVVYIVLTALPVIGWMIGLILAPLSVIVWIVLMIKAYQGRQWKLPVVGDMADKQLDKMST</sequence>
<dbReference type="PANTHER" id="PTHR36460:SF1">
    <property type="entry name" value="UPF0132 DOMAIN PROTEIN (AFU_ORTHOLOGUE AFUA_3G10255)"/>
    <property type="match status" value="1"/>
</dbReference>
<evidence type="ECO:0000256" key="4">
    <source>
        <dbReference type="ARBA" id="ARBA00023136"/>
    </source>
</evidence>
<dbReference type="GO" id="GO:0016020">
    <property type="term" value="C:membrane"/>
    <property type="evidence" value="ECO:0007669"/>
    <property type="project" value="UniProtKB-SubCell"/>
</dbReference>
<organism evidence="7 8">
    <name type="scientific">Alteribacillus iranensis</name>
    <dbReference type="NCBI Taxonomy" id="930128"/>
    <lineage>
        <taxon>Bacteria</taxon>
        <taxon>Bacillati</taxon>
        <taxon>Bacillota</taxon>
        <taxon>Bacilli</taxon>
        <taxon>Bacillales</taxon>
        <taxon>Bacillaceae</taxon>
        <taxon>Alteribacillus</taxon>
    </lineage>
</organism>
<accession>A0A1I2BT58</accession>
<dbReference type="OrthoDB" id="2657448at2"/>
<proteinExistence type="predicted"/>
<feature type="compositionally biased region" description="Basic and acidic residues" evidence="5">
    <location>
        <begin position="1"/>
        <end position="10"/>
    </location>
</feature>
<name>A0A1I2BT58_9BACI</name>
<dbReference type="Pfam" id="PF09685">
    <property type="entry name" value="MamF_MmsF"/>
    <property type="match status" value="1"/>
</dbReference>
<feature type="transmembrane region" description="Helical" evidence="6">
    <location>
        <begin position="64"/>
        <end position="85"/>
    </location>
</feature>
<protein>
    <submittedName>
        <fullName evidence="7">Uncharacterized membrane protein</fullName>
    </submittedName>
</protein>
<evidence type="ECO:0000256" key="5">
    <source>
        <dbReference type="SAM" id="MobiDB-lite"/>
    </source>
</evidence>
<dbReference type="STRING" id="930128.SAMN05192532_102492"/>
<keyword evidence="2 6" id="KW-0812">Transmembrane</keyword>
<evidence type="ECO:0000256" key="6">
    <source>
        <dbReference type="SAM" id="Phobius"/>
    </source>
</evidence>
<dbReference type="AlphaFoldDB" id="A0A1I2BT58"/>